<proteinExistence type="inferred from homology"/>
<keyword evidence="8 12" id="KW-0798">TonB box</keyword>
<gene>
    <name evidence="17" type="ORF">EP13_17885</name>
</gene>
<feature type="chain" id="PRO_5001708578" description="TonB-dependent receptor" evidence="14">
    <location>
        <begin position="25"/>
        <end position="812"/>
    </location>
</feature>
<feature type="domain" description="TonB-dependent receptor plug" evidence="16">
    <location>
        <begin position="54"/>
        <end position="166"/>
    </location>
</feature>
<accession>A0A075P0I5</accession>
<keyword evidence="7" id="KW-0406">Ion transport</keyword>
<dbReference type="InterPro" id="IPR012910">
    <property type="entry name" value="Plug_dom"/>
</dbReference>
<evidence type="ECO:0000256" key="2">
    <source>
        <dbReference type="ARBA" id="ARBA00022448"/>
    </source>
</evidence>
<dbReference type="Pfam" id="PF00593">
    <property type="entry name" value="TonB_dep_Rec_b-barrel"/>
    <property type="match status" value="1"/>
</dbReference>
<dbReference type="AlphaFoldDB" id="A0A075P0I5"/>
<dbReference type="InterPro" id="IPR036942">
    <property type="entry name" value="Beta-barrel_TonB_sf"/>
</dbReference>
<protein>
    <recommendedName>
        <fullName evidence="19">TonB-dependent receptor</fullName>
    </recommendedName>
</protein>
<keyword evidence="10 11" id="KW-0998">Cell outer membrane</keyword>
<evidence type="ECO:0000256" key="4">
    <source>
        <dbReference type="ARBA" id="ARBA00022496"/>
    </source>
</evidence>
<dbReference type="KEGG" id="aal:EP13_17885"/>
<evidence type="ECO:0000259" key="15">
    <source>
        <dbReference type="Pfam" id="PF00593"/>
    </source>
</evidence>
<evidence type="ECO:0000256" key="7">
    <source>
        <dbReference type="ARBA" id="ARBA00023065"/>
    </source>
</evidence>
<keyword evidence="2 11" id="KW-0813">Transport</keyword>
<organism evidence="17 18">
    <name type="scientific">Alteromonas australica</name>
    <dbReference type="NCBI Taxonomy" id="589873"/>
    <lineage>
        <taxon>Bacteria</taxon>
        <taxon>Pseudomonadati</taxon>
        <taxon>Pseudomonadota</taxon>
        <taxon>Gammaproteobacteria</taxon>
        <taxon>Alteromonadales</taxon>
        <taxon>Alteromonadaceae</taxon>
        <taxon>Alteromonas/Salinimonas group</taxon>
        <taxon>Alteromonas</taxon>
    </lineage>
</organism>
<evidence type="ECO:0000256" key="10">
    <source>
        <dbReference type="ARBA" id="ARBA00023237"/>
    </source>
</evidence>
<evidence type="ECO:0000256" key="9">
    <source>
        <dbReference type="ARBA" id="ARBA00023136"/>
    </source>
</evidence>
<dbReference type="GeneID" id="78256749"/>
<name>A0A075P0I5_9ALTE</name>
<evidence type="ECO:0000256" key="12">
    <source>
        <dbReference type="PROSITE-ProRule" id="PRU10143"/>
    </source>
</evidence>
<dbReference type="InterPro" id="IPR010916">
    <property type="entry name" value="TonB_box_CS"/>
</dbReference>
<keyword evidence="5 11" id="KW-0812">Transmembrane</keyword>
<dbReference type="Proteomes" id="UP000056090">
    <property type="component" value="Chromosome"/>
</dbReference>
<keyword evidence="3 11" id="KW-1134">Transmembrane beta strand</keyword>
<feature type="domain" description="TonB-dependent receptor-like beta-barrel" evidence="15">
    <location>
        <begin position="275"/>
        <end position="757"/>
    </location>
</feature>
<evidence type="ECO:0000256" key="13">
    <source>
        <dbReference type="RuleBase" id="RU003357"/>
    </source>
</evidence>
<keyword evidence="6" id="KW-0408">Iron</keyword>
<evidence type="ECO:0000256" key="14">
    <source>
        <dbReference type="SAM" id="SignalP"/>
    </source>
</evidence>
<evidence type="ECO:0000259" key="16">
    <source>
        <dbReference type="Pfam" id="PF07715"/>
    </source>
</evidence>
<evidence type="ECO:0000256" key="6">
    <source>
        <dbReference type="ARBA" id="ARBA00023004"/>
    </source>
</evidence>
<evidence type="ECO:0008006" key="19">
    <source>
        <dbReference type="Google" id="ProtNLM"/>
    </source>
</evidence>
<comment type="similarity">
    <text evidence="11 13">Belongs to the TonB-dependent receptor family.</text>
</comment>
<dbReference type="InterPro" id="IPR000531">
    <property type="entry name" value="Beta-barrel_TonB"/>
</dbReference>
<dbReference type="PROSITE" id="PS00430">
    <property type="entry name" value="TONB_DEPENDENT_REC_1"/>
    <property type="match status" value="1"/>
</dbReference>
<feature type="signal peptide" evidence="14">
    <location>
        <begin position="1"/>
        <end position="24"/>
    </location>
</feature>
<dbReference type="RefSeq" id="WP_044058397.1">
    <property type="nucleotide sequence ID" value="NZ_CBCSKJ010000004.1"/>
</dbReference>
<dbReference type="Pfam" id="PF07715">
    <property type="entry name" value="Plug"/>
    <property type="match status" value="1"/>
</dbReference>
<dbReference type="eggNOG" id="COG4771">
    <property type="taxonomic scope" value="Bacteria"/>
</dbReference>
<dbReference type="PANTHER" id="PTHR32552">
    <property type="entry name" value="FERRICHROME IRON RECEPTOR-RELATED"/>
    <property type="match status" value="1"/>
</dbReference>
<evidence type="ECO:0000256" key="3">
    <source>
        <dbReference type="ARBA" id="ARBA00022452"/>
    </source>
</evidence>
<evidence type="ECO:0000256" key="1">
    <source>
        <dbReference type="ARBA" id="ARBA00004571"/>
    </source>
</evidence>
<reference evidence="17 18" key="1">
    <citation type="submission" date="2014-06" db="EMBL/GenBank/DDBJ databases">
        <title>Genomes of Alteromonas australica, a world apart.</title>
        <authorList>
            <person name="Gonzaga A."/>
            <person name="Lopez-Perez M."/>
            <person name="Rodriguez-Valera F."/>
        </authorList>
    </citation>
    <scope>NUCLEOTIDE SEQUENCE [LARGE SCALE GENOMIC DNA]</scope>
    <source>
        <strain evidence="17 18">H 17</strain>
    </source>
</reference>
<dbReference type="GO" id="GO:0006826">
    <property type="term" value="P:iron ion transport"/>
    <property type="evidence" value="ECO:0007669"/>
    <property type="project" value="UniProtKB-KW"/>
</dbReference>
<evidence type="ECO:0000313" key="18">
    <source>
        <dbReference type="Proteomes" id="UP000056090"/>
    </source>
</evidence>
<dbReference type="InterPro" id="IPR039426">
    <property type="entry name" value="TonB-dep_rcpt-like"/>
</dbReference>
<evidence type="ECO:0000256" key="5">
    <source>
        <dbReference type="ARBA" id="ARBA00022692"/>
    </source>
</evidence>
<dbReference type="EMBL" id="CP008849">
    <property type="protein sequence ID" value="AIG00400.1"/>
    <property type="molecule type" value="Genomic_DNA"/>
</dbReference>
<comment type="subcellular location">
    <subcellularLocation>
        <location evidence="1 11">Cell outer membrane</location>
        <topology evidence="1 11">Multi-pass membrane protein</topology>
    </subcellularLocation>
</comment>
<dbReference type="SUPFAM" id="SSF56935">
    <property type="entry name" value="Porins"/>
    <property type="match status" value="1"/>
</dbReference>
<keyword evidence="4" id="KW-0410">Iron transport</keyword>
<dbReference type="PROSITE" id="PS52016">
    <property type="entry name" value="TONB_DEPENDENT_REC_3"/>
    <property type="match status" value="1"/>
</dbReference>
<dbReference type="GO" id="GO:0009279">
    <property type="term" value="C:cell outer membrane"/>
    <property type="evidence" value="ECO:0007669"/>
    <property type="project" value="UniProtKB-SubCell"/>
</dbReference>
<keyword evidence="14" id="KW-0732">Signal</keyword>
<keyword evidence="9 11" id="KW-0472">Membrane</keyword>
<keyword evidence="18" id="KW-1185">Reference proteome</keyword>
<dbReference type="Gene3D" id="2.40.170.20">
    <property type="entry name" value="TonB-dependent receptor, beta-barrel domain"/>
    <property type="match status" value="1"/>
</dbReference>
<evidence type="ECO:0000313" key="17">
    <source>
        <dbReference type="EMBL" id="AIG00400.1"/>
    </source>
</evidence>
<evidence type="ECO:0000256" key="11">
    <source>
        <dbReference type="PROSITE-ProRule" id="PRU01360"/>
    </source>
</evidence>
<sequence>MFKPSKLRTAICCACIGLPLSAIAQSDSPDAQEEKNANSVETISVTATRRETSIQEVPYSISAYGGQALAESGVTDFSALARSIPGLVLSDVGRGKNGISSGIIMRGLNLTGGAQEDFAMTTDPVVSVYLGETPLFANLELRDMNRVEVLKGPQSTLYGSGSLGGTMRYIPNKPEFEEFSGNVKAEVSSTDHAGDLNHDMELTLNLPISDTFALRGVVTQLENAGYIDSDYIAVLDADNQPTGEYTSAKDINDEKVSMARLSARWLPTQSTDVLLTYNYQKDDVQGSAATSEGLEGYQTAAKLIEQFERETSITSLVIDHDLGFADLTSATSITNNDAESLYDQSYNYGFSSWWGPYYVAYYGYTGGTAPAAEVIAGEKTYTTDTFTQEFRLAGTTDSNIDWLVGLYYNSVDFDAEAYDIVYGLDEAFNITNPLDTDIGYANIQQTEFEDYALFGEVTYYPTDNLSITAGLRYFEQTFYAKQEVLLPACEEFWYTTLGFFTCGDTENAGVDPRGYAAGEDEKDFDDLLYRFNLAYDFDLDTKFYVNISQGFRHGGANGLPTTGIFAESEEYLFFEPDKTTNYEMGIKGNLLDSAVYYSATAFYIDWEDPILLVQSPAGGFPAMINAQEAESKGIEVEVNATLTDTLKLNVGYTYTSAELTEDFIAPDGSFAGAEGESLPGIPEQTLVSSLIYSQEFGAGMLSAQLGVSYKGGFNTGFDDPSLFYETGFDEISSSTLWNANIRYKQDAWSVSLYAENLFNADDATASDGDGKYIINEAAGESKAGEQYDIAQLGDQRYRVRPRTVGVSFSYAF</sequence>
<evidence type="ECO:0000256" key="8">
    <source>
        <dbReference type="ARBA" id="ARBA00023077"/>
    </source>
</evidence>
<dbReference type="CDD" id="cd01347">
    <property type="entry name" value="ligand_gated_channel"/>
    <property type="match status" value="1"/>
</dbReference>
<dbReference type="PANTHER" id="PTHR32552:SF81">
    <property type="entry name" value="TONB-DEPENDENT OUTER MEMBRANE RECEPTOR"/>
    <property type="match status" value="1"/>
</dbReference>
<feature type="short sequence motif" description="TonB box" evidence="12">
    <location>
        <begin position="42"/>
        <end position="48"/>
    </location>
</feature>